<reference evidence="11 12" key="1">
    <citation type="submission" date="2020-03" db="EMBL/GenBank/DDBJ databases">
        <title>Genomic Encyclopedia of Type Strains, Phase IV (KMG-IV): sequencing the most valuable type-strain genomes for metagenomic binning, comparative biology and taxonomic classification.</title>
        <authorList>
            <person name="Goeker M."/>
        </authorList>
    </citation>
    <scope>NUCLEOTIDE SEQUENCE [LARGE SCALE GENOMIC DNA]</scope>
    <source>
        <strain evidence="11 12">DSM 103870</strain>
    </source>
</reference>
<comment type="subcellular location">
    <subcellularLocation>
        <location evidence="1">Cell membrane</location>
        <topology evidence="1">Multi-pass membrane protein</topology>
    </subcellularLocation>
</comment>
<dbReference type="InterPro" id="IPR005829">
    <property type="entry name" value="Sugar_transporter_CS"/>
</dbReference>
<dbReference type="Proteomes" id="UP001429580">
    <property type="component" value="Unassembled WGS sequence"/>
</dbReference>
<evidence type="ECO:0000256" key="2">
    <source>
        <dbReference type="ARBA" id="ARBA00008240"/>
    </source>
</evidence>
<keyword evidence="6" id="KW-0769">Symport</keyword>
<feature type="transmembrane region" description="Helical" evidence="9">
    <location>
        <begin position="200"/>
        <end position="219"/>
    </location>
</feature>
<feature type="transmembrane region" description="Helical" evidence="9">
    <location>
        <begin position="67"/>
        <end position="92"/>
    </location>
</feature>
<keyword evidence="12" id="KW-1185">Reference proteome</keyword>
<dbReference type="RefSeq" id="WP_166950358.1">
    <property type="nucleotide sequence ID" value="NZ_JAASQI010000003.1"/>
</dbReference>
<dbReference type="PANTHER" id="PTHR43528:SF3">
    <property type="entry name" value="CITRATE-PROTON SYMPORTER"/>
    <property type="match status" value="1"/>
</dbReference>
<dbReference type="PROSITE" id="PS00216">
    <property type="entry name" value="SUGAR_TRANSPORT_1"/>
    <property type="match status" value="1"/>
</dbReference>
<feature type="transmembrane region" description="Helical" evidence="9">
    <location>
        <begin position="340"/>
        <end position="365"/>
    </location>
</feature>
<evidence type="ECO:0000313" key="11">
    <source>
        <dbReference type="EMBL" id="NIJ57586.1"/>
    </source>
</evidence>
<feature type="transmembrane region" description="Helical" evidence="9">
    <location>
        <begin position="283"/>
        <end position="305"/>
    </location>
</feature>
<evidence type="ECO:0000259" key="10">
    <source>
        <dbReference type="PROSITE" id="PS50850"/>
    </source>
</evidence>
<keyword evidence="3" id="KW-0813">Transport</keyword>
<dbReference type="InterPro" id="IPR036259">
    <property type="entry name" value="MFS_trans_sf"/>
</dbReference>
<dbReference type="Pfam" id="PF07690">
    <property type="entry name" value="MFS_1"/>
    <property type="match status" value="1"/>
</dbReference>
<keyword evidence="7 9" id="KW-1133">Transmembrane helix</keyword>
<sequence>MNNNNVATATMAGGAFTGAGTTPVPVKAVAAAVAGNALEFYDFIVYSFFAVYIGKTFFPLGSETASLLASVAVFGVGFFTRPLGGVLIGAFADKAGRRAAMILTVSLITVGTLGLAATPSYASIGIAAPIIVLACRLLQGLALGGEVGPASSMLIEAAPSGKRGIYASWQFASQGIAVVVGGLMGVLVSWSLSPEDLAAWGWRVPFLLSLALIPIALYIRRSLPETLEKPSDKSGTEIVTSVVRQQARYLTLGILVMLGTTVSTQVGNYMTTYAIQTLKLSPTLAQAATVLGGTATFVFALISGYLADKYGRKHVMIWPRVLLLLAIVPLFTWLSDSKDASVLLLVTATITALTSMTGAASLIAIPEMMPIALRATAVSLIYAVGATLFGGTTQFIITWLIGVFGAVAPAWYVVGTSIISLVAMAMLPETRHYDVRR</sequence>
<feature type="transmembrane region" description="Helical" evidence="9">
    <location>
        <begin position="377"/>
        <end position="404"/>
    </location>
</feature>
<comment type="similarity">
    <text evidence="2">Belongs to the major facilitator superfamily. Metabolite:H+ Symporter (MHS) family (TC 2.A.1.6) family.</text>
</comment>
<evidence type="ECO:0000256" key="8">
    <source>
        <dbReference type="ARBA" id="ARBA00023136"/>
    </source>
</evidence>
<organism evidence="11 12">
    <name type="scientific">Pseudochelatococcus lubricantis</name>
    <dbReference type="NCBI Taxonomy" id="1538102"/>
    <lineage>
        <taxon>Bacteria</taxon>
        <taxon>Pseudomonadati</taxon>
        <taxon>Pseudomonadota</taxon>
        <taxon>Alphaproteobacteria</taxon>
        <taxon>Hyphomicrobiales</taxon>
        <taxon>Chelatococcaceae</taxon>
        <taxon>Pseudochelatococcus</taxon>
    </lineage>
</organism>
<feature type="transmembrane region" description="Helical" evidence="9">
    <location>
        <begin position="99"/>
        <end position="118"/>
    </location>
</feature>
<proteinExistence type="inferred from homology"/>
<keyword evidence="5 9" id="KW-0812">Transmembrane</keyword>
<feature type="transmembrane region" description="Helical" evidence="9">
    <location>
        <begin position="43"/>
        <end position="61"/>
    </location>
</feature>
<evidence type="ECO:0000256" key="5">
    <source>
        <dbReference type="ARBA" id="ARBA00022692"/>
    </source>
</evidence>
<dbReference type="Gene3D" id="1.20.1250.20">
    <property type="entry name" value="MFS general substrate transporter like domains"/>
    <property type="match status" value="1"/>
</dbReference>
<gene>
    <name evidence="11" type="ORF">FHS82_001422</name>
</gene>
<name>A0ABX0UXC4_9HYPH</name>
<evidence type="ECO:0000256" key="4">
    <source>
        <dbReference type="ARBA" id="ARBA00022475"/>
    </source>
</evidence>
<evidence type="ECO:0000256" key="7">
    <source>
        <dbReference type="ARBA" id="ARBA00022989"/>
    </source>
</evidence>
<evidence type="ECO:0000256" key="1">
    <source>
        <dbReference type="ARBA" id="ARBA00004651"/>
    </source>
</evidence>
<evidence type="ECO:0000256" key="6">
    <source>
        <dbReference type="ARBA" id="ARBA00022847"/>
    </source>
</evidence>
<accession>A0ABX0UXC4</accession>
<dbReference type="PANTHER" id="PTHR43528">
    <property type="entry name" value="ALPHA-KETOGLUTARATE PERMEASE"/>
    <property type="match status" value="1"/>
</dbReference>
<feature type="transmembrane region" description="Helical" evidence="9">
    <location>
        <begin position="165"/>
        <end position="188"/>
    </location>
</feature>
<protein>
    <submittedName>
        <fullName evidence="11">MFS family permease</fullName>
    </submittedName>
</protein>
<keyword evidence="8 9" id="KW-0472">Membrane</keyword>
<feature type="domain" description="Major facilitator superfamily (MFS) profile" evidence="10">
    <location>
        <begin position="28"/>
        <end position="432"/>
    </location>
</feature>
<dbReference type="InterPro" id="IPR005828">
    <property type="entry name" value="MFS_sugar_transport-like"/>
</dbReference>
<feature type="transmembrane region" description="Helical" evidence="9">
    <location>
        <begin position="249"/>
        <end position="271"/>
    </location>
</feature>
<dbReference type="SUPFAM" id="SSF103473">
    <property type="entry name" value="MFS general substrate transporter"/>
    <property type="match status" value="1"/>
</dbReference>
<dbReference type="PROSITE" id="PS50850">
    <property type="entry name" value="MFS"/>
    <property type="match status" value="1"/>
</dbReference>
<feature type="transmembrane region" description="Helical" evidence="9">
    <location>
        <begin position="317"/>
        <end position="334"/>
    </location>
</feature>
<comment type="caution">
    <text evidence="11">The sequence shown here is derived from an EMBL/GenBank/DDBJ whole genome shotgun (WGS) entry which is preliminary data.</text>
</comment>
<dbReference type="InterPro" id="IPR011701">
    <property type="entry name" value="MFS"/>
</dbReference>
<feature type="transmembrane region" description="Helical" evidence="9">
    <location>
        <begin position="124"/>
        <end position="144"/>
    </location>
</feature>
<evidence type="ECO:0000256" key="3">
    <source>
        <dbReference type="ARBA" id="ARBA00022448"/>
    </source>
</evidence>
<dbReference type="InterPro" id="IPR051084">
    <property type="entry name" value="H+-coupled_symporters"/>
</dbReference>
<dbReference type="EMBL" id="JAASQI010000003">
    <property type="protein sequence ID" value="NIJ57586.1"/>
    <property type="molecule type" value="Genomic_DNA"/>
</dbReference>
<dbReference type="InterPro" id="IPR020846">
    <property type="entry name" value="MFS_dom"/>
</dbReference>
<evidence type="ECO:0000256" key="9">
    <source>
        <dbReference type="SAM" id="Phobius"/>
    </source>
</evidence>
<feature type="transmembrane region" description="Helical" evidence="9">
    <location>
        <begin position="410"/>
        <end position="427"/>
    </location>
</feature>
<evidence type="ECO:0000313" key="12">
    <source>
        <dbReference type="Proteomes" id="UP001429580"/>
    </source>
</evidence>
<keyword evidence="4" id="KW-1003">Cell membrane</keyword>
<dbReference type="Pfam" id="PF00083">
    <property type="entry name" value="Sugar_tr"/>
    <property type="match status" value="1"/>
</dbReference>